<comment type="caution">
    <text evidence="1">The sequence shown here is derived from an EMBL/GenBank/DDBJ whole genome shotgun (WGS) entry which is preliminary data.</text>
</comment>
<sequence>QVDYLVTCMEDPQTVGQRAGITPSGNDRTEILKAFKSVIEACRSYAFNLDKDIKEENEVNQKLSTTLSFGAN</sequence>
<accession>A0ABD4Q5F9</accession>
<name>A0ABD4Q5F9_MYCTX</name>
<proteinExistence type="predicted"/>
<dbReference type="Proteomes" id="UP000671119">
    <property type="component" value="Unassembled WGS sequence"/>
</dbReference>
<dbReference type="RefSeq" id="WP_209925672.1">
    <property type="nucleotide sequence ID" value="NZ_JAGIZI010000658.1"/>
</dbReference>
<protein>
    <submittedName>
        <fullName evidence="1">Uncharacterized protein</fullName>
    </submittedName>
</protein>
<gene>
    <name evidence="1" type="ORF">J8J21_22715</name>
</gene>
<reference evidence="1 2" key="1">
    <citation type="submission" date="2021-03" db="EMBL/GenBank/DDBJ databases">
        <title>Whole Genome Sequencing of Mycobacterium tuberculosis clinical isolates from Arunachal Pradesh, India.</title>
        <authorList>
            <person name="Singh S."/>
            <person name="Mudliar S.R."/>
            <person name="Kulsum U."/>
            <person name="Rufai S.B."/>
            <person name="Singh P.K."/>
            <person name="Umpo M."/>
            <person name="Nyori M."/>
        </authorList>
    </citation>
    <scope>NUCLEOTIDE SEQUENCE [LARGE SCALE GENOMIC DNA]</scope>
    <source>
        <strain evidence="1 2">OMICS/BPL/0142/20/SP</strain>
    </source>
</reference>
<dbReference type="EMBL" id="JAGIZI010000658">
    <property type="protein sequence ID" value="MBP0685861.1"/>
    <property type="molecule type" value="Genomic_DNA"/>
</dbReference>
<evidence type="ECO:0000313" key="2">
    <source>
        <dbReference type="Proteomes" id="UP000671119"/>
    </source>
</evidence>
<organism evidence="1 2">
    <name type="scientific">Mycobacterium tuberculosis</name>
    <dbReference type="NCBI Taxonomy" id="1773"/>
    <lineage>
        <taxon>Bacteria</taxon>
        <taxon>Bacillati</taxon>
        <taxon>Actinomycetota</taxon>
        <taxon>Actinomycetes</taxon>
        <taxon>Mycobacteriales</taxon>
        <taxon>Mycobacteriaceae</taxon>
        <taxon>Mycobacterium</taxon>
        <taxon>Mycobacterium tuberculosis complex</taxon>
    </lineage>
</organism>
<evidence type="ECO:0000313" key="1">
    <source>
        <dbReference type="EMBL" id="MBP0685861.1"/>
    </source>
</evidence>
<dbReference type="AlphaFoldDB" id="A0ABD4Q5F9"/>
<feature type="non-terminal residue" evidence="1">
    <location>
        <position position="1"/>
    </location>
</feature>